<sequence length="137" mass="15031">MTFVLDNSVALAWCFEDEQTPAVMKLLDRVLLSGCYAPALWPVEAVNSLLMAERRQRITPSYRAQSLLRLAALPVVIDYAERGSFTTLDTLARQYKLTAYDASYLALALGLNVPLATRDKALIAAARSAGVPLLETL</sequence>
<dbReference type="RefSeq" id="WP_227322010.1">
    <property type="nucleotide sequence ID" value="NZ_JAESVB010000006.1"/>
</dbReference>
<dbReference type="InterPro" id="IPR051619">
    <property type="entry name" value="TypeII_TA_RNase_PINc/VapC"/>
</dbReference>
<reference evidence="3" key="1">
    <citation type="journal article" date="2021" name="Microorganisms">
        <title>Acidisoma silvae sp. nov. and Acidisomacellulosilytica sp. nov., Two Acidophilic Bacteria Isolated from Decaying Wood, Hydrolyzing Cellulose and Producing Poly-3-hydroxybutyrate.</title>
        <authorList>
            <person name="Mieszkin S."/>
            <person name="Pouder E."/>
            <person name="Uroz S."/>
            <person name="Simon-Colin C."/>
            <person name="Alain K."/>
        </authorList>
    </citation>
    <scope>NUCLEOTIDE SEQUENCE</scope>
    <source>
        <strain evidence="3">HW T2.11</strain>
    </source>
</reference>
<keyword evidence="1" id="KW-0460">Magnesium</keyword>
<dbReference type="Proteomes" id="UP000708298">
    <property type="component" value="Unassembled WGS sequence"/>
</dbReference>
<dbReference type="InterPro" id="IPR044153">
    <property type="entry name" value="PIN_Pae0151-like"/>
</dbReference>
<keyword evidence="4" id="KW-1185">Reference proteome</keyword>
<feature type="domain" description="PIN" evidence="2">
    <location>
        <begin position="4"/>
        <end position="126"/>
    </location>
</feature>
<dbReference type="Pfam" id="PF01850">
    <property type="entry name" value="PIN"/>
    <property type="match status" value="1"/>
</dbReference>
<comment type="caution">
    <text evidence="3">The sequence shown here is derived from an EMBL/GenBank/DDBJ whole genome shotgun (WGS) entry which is preliminary data.</text>
</comment>
<dbReference type="InterPro" id="IPR029060">
    <property type="entry name" value="PIN-like_dom_sf"/>
</dbReference>
<dbReference type="AlphaFoldDB" id="A0A963YTW1"/>
<dbReference type="InterPro" id="IPR002716">
    <property type="entry name" value="PIN_dom"/>
</dbReference>
<dbReference type="EMBL" id="JAESVB010000006">
    <property type="protein sequence ID" value="MCB8876350.1"/>
    <property type="molecule type" value="Genomic_DNA"/>
</dbReference>
<proteinExistence type="predicted"/>
<name>A0A963YTW1_9PROT</name>
<evidence type="ECO:0000313" key="3">
    <source>
        <dbReference type="EMBL" id="MCB8876350.1"/>
    </source>
</evidence>
<organism evidence="3 4">
    <name type="scientific">Acidisoma silvae</name>
    <dbReference type="NCBI Taxonomy" id="2802396"/>
    <lineage>
        <taxon>Bacteria</taxon>
        <taxon>Pseudomonadati</taxon>
        <taxon>Pseudomonadota</taxon>
        <taxon>Alphaproteobacteria</taxon>
        <taxon>Acetobacterales</taxon>
        <taxon>Acidocellaceae</taxon>
        <taxon>Acidisoma</taxon>
    </lineage>
</organism>
<accession>A0A963YTW1</accession>
<reference evidence="3" key="2">
    <citation type="submission" date="2021-01" db="EMBL/GenBank/DDBJ databases">
        <authorList>
            <person name="Mieszkin S."/>
            <person name="Pouder E."/>
            <person name="Alain K."/>
        </authorList>
    </citation>
    <scope>NUCLEOTIDE SEQUENCE</scope>
    <source>
        <strain evidence="3">HW T2.11</strain>
    </source>
</reference>
<evidence type="ECO:0000313" key="4">
    <source>
        <dbReference type="Proteomes" id="UP000708298"/>
    </source>
</evidence>
<protein>
    <submittedName>
        <fullName evidence="3">Type II toxin-antitoxin system VapC family toxin</fullName>
    </submittedName>
</protein>
<evidence type="ECO:0000259" key="2">
    <source>
        <dbReference type="Pfam" id="PF01850"/>
    </source>
</evidence>
<dbReference type="PANTHER" id="PTHR35901">
    <property type="entry name" value="RIBONUCLEASE VAPC3"/>
    <property type="match status" value="1"/>
</dbReference>
<dbReference type="SUPFAM" id="SSF88723">
    <property type="entry name" value="PIN domain-like"/>
    <property type="match status" value="1"/>
</dbReference>
<dbReference type="CDD" id="cd09873">
    <property type="entry name" value="PIN_Pae0151-like"/>
    <property type="match status" value="1"/>
</dbReference>
<dbReference type="Gene3D" id="3.40.50.1010">
    <property type="entry name" value="5'-nuclease"/>
    <property type="match status" value="1"/>
</dbReference>
<gene>
    <name evidence="3" type="ORF">ASILVAE211_14245</name>
</gene>
<dbReference type="PANTHER" id="PTHR35901:SF1">
    <property type="entry name" value="EXONUCLEASE VAPC9"/>
    <property type="match status" value="1"/>
</dbReference>
<evidence type="ECO:0000256" key="1">
    <source>
        <dbReference type="ARBA" id="ARBA00022842"/>
    </source>
</evidence>